<dbReference type="GO" id="GO:0016020">
    <property type="term" value="C:membrane"/>
    <property type="evidence" value="ECO:0007669"/>
    <property type="project" value="UniProtKB-SubCell"/>
</dbReference>
<dbReference type="Pfam" id="PF04140">
    <property type="entry name" value="ICMT"/>
    <property type="match status" value="1"/>
</dbReference>
<organism evidence="6 7">
    <name type="scientific">Singulisphaera acidiphila (strain ATCC BAA-1392 / DSM 18658 / VKM B-2454 / MOB10)</name>
    <dbReference type="NCBI Taxonomy" id="886293"/>
    <lineage>
        <taxon>Bacteria</taxon>
        <taxon>Pseudomonadati</taxon>
        <taxon>Planctomycetota</taxon>
        <taxon>Planctomycetia</taxon>
        <taxon>Isosphaerales</taxon>
        <taxon>Isosphaeraceae</taxon>
        <taxon>Singulisphaera</taxon>
    </lineage>
</organism>
<evidence type="ECO:0000256" key="5">
    <source>
        <dbReference type="SAM" id="Phobius"/>
    </source>
</evidence>
<protein>
    <submittedName>
        <fullName evidence="6">Uncharacterized protein</fullName>
    </submittedName>
</protein>
<feature type="transmembrane region" description="Helical" evidence="5">
    <location>
        <begin position="73"/>
        <end position="92"/>
    </location>
</feature>
<dbReference type="GO" id="GO:0004671">
    <property type="term" value="F:protein C-terminal S-isoprenylcysteine carboxyl O-methyltransferase activity"/>
    <property type="evidence" value="ECO:0007669"/>
    <property type="project" value="InterPro"/>
</dbReference>
<dbReference type="PROSITE" id="PS50244">
    <property type="entry name" value="S5A_REDUCTASE"/>
    <property type="match status" value="1"/>
</dbReference>
<feature type="transmembrane region" description="Helical" evidence="5">
    <location>
        <begin position="41"/>
        <end position="61"/>
    </location>
</feature>
<feature type="transmembrane region" description="Helical" evidence="5">
    <location>
        <begin position="157"/>
        <end position="184"/>
    </location>
</feature>
<dbReference type="eggNOG" id="COG2020">
    <property type="taxonomic scope" value="Bacteria"/>
</dbReference>
<dbReference type="PANTHER" id="PTHR12714">
    <property type="entry name" value="PROTEIN-S ISOPRENYLCYSTEINE O-METHYLTRANSFERASE"/>
    <property type="match status" value="1"/>
</dbReference>
<gene>
    <name evidence="6" type="ordered locus">Sinac_6723</name>
</gene>
<comment type="subcellular location">
    <subcellularLocation>
        <location evidence="1">Membrane</location>
        <topology evidence="1">Multi-pass membrane protein</topology>
    </subcellularLocation>
</comment>
<dbReference type="Proteomes" id="UP000010798">
    <property type="component" value="Chromosome"/>
</dbReference>
<reference evidence="6 7" key="1">
    <citation type="submission" date="2012-02" db="EMBL/GenBank/DDBJ databases">
        <title>Complete sequence of chromosome of Singulisphaera acidiphila DSM 18658.</title>
        <authorList>
            <consortium name="US DOE Joint Genome Institute (JGI-PGF)"/>
            <person name="Lucas S."/>
            <person name="Copeland A."/>
            <person name="Lapidus A."/>
            <person name="Glavina del Rio T."/>
            <person name="Dalin E."/>
            <person name="Tice H."/>
            <person name="Bruce D."/>
            <person name="Goodwin L."/>
            <person name="Pitluck S."/>
            <person name="Peters L."/>
            <person name="Ovchinnikova G."/>
            <person name="Chertkov O."/>
            <person name="Kyrpides N."/>
            <person name="Mavromatis K."/>
            <person name="Ivanova N."/>
            <person name="Brettin T."/>
            <person name="Detter J.C."/>
            <person name="Han C."/>
            <person name="Larimer F."/>
            <person name="Land M."/>
            <person name="Hauser L."/>
            <person name="Markowitz V."/>
            <person name="Cheng J.-F."/>
            <person name="Hugenholtz P."/>
            <person name="Woyke T."/>
            <person name="Wu D."/>
            <person name="Tindall B."/>
            <person name="Pomrenke H."/>
            <person name="Brambilla E."/>
            <person name="Klenk H.-P."/>
            <person name="Eisen J.A."/>
        </authorList>
    </citation>
    <scope>NUCLEOTIDE SEQUENCE [LARGE SCALE GENOMIC DNA]</scope>
    <source>
        <strain evidence="7">ATCC BAA-1392 / DSM 18658 / VKM B-2454 / MOB10</strain>
    </source>
</reference>
<feature type="transmembrane region" description="Helical" evidence="5">
    <location>
        <begin position="7"/>
        <end position="29"/>
    </location>
</feature>
<dbReference type="RefSeq" id="WP_015249871.1">
    <property type="nucleotide sequence ID" value="NC_019892.1"/>
</dbReference>
<evidence type="ECO:0000313" key="7">
    <source>
        <dbReference type="Proteomes" id="UP000010798"/>
    </source>
</evidence>
<evidence type="ECO:0000313" key="6">
    <source>
        <dbReference type="EMBL" id="AGA30793.1"/>
    </source>
</evidence>
<dbReference type="AlphaFoldDB" id="L0DPM0"/>
<evidence type="ECO:0000256" key="2">
    <source>
        <dbReference type="ARBA" id="ARBA00022692"/>
    </source>
</evidence>
<feature type="transmembrane region" description="Helical" evidence="5">
    <location>
        <begin position="104"/>
        <end position="127"/>
    </location>
</feature>
<sequence length="221" mass="24386">MKPLPTWGMVLFIAVSLVLYIGLAVWGWGGWSAFMAHPARAGAVVAMVVISVAAAFTSGNLSSGRREDTTNRWVLLPFIILGFVLGWLPAYTDRRGIGTIDGDVVRYFGLALFVVGSVLRLGAVFVLGRRFSGLVAIQEGHELVTGGLYRVIRHPSYLGLLLGLFGWVLVFRSAVGVLVSLLLLPPLVARMNSEEALLESEFGERYADYRRRTWRLLPFLY</sequence>
<keyword evidence="2 5" id="KW-0812">Transmembrane</keyword>
<dbReference type="STRING" id="886293.Sinac_6723"/>
<dbReference type="InterPro" id="IPR007269">
    <property type="entry name" value="ICMT_MeTrfase"/>
</dbReference>
<keyword evidence="7" id="KW-1185">Reference proteome</keyword>
<evidence type="ECO:0000256" key="3">
    <source>
        <dbReference type="ARBA" id="ARBA00022989"/>
    </source>
</evidence>
<proteinExistence type="predicted"/>
<dbReference type="OrthoDB" id="9789029at2"/>
<dbReference type="HOGENOM" id="CLU_065200_1_3_0"/>
<accession>L0DPM0</accession>
<keyword evidence="3 5" id="KW-1133">Transmembrane helix</keyword>
<name>L0DPM0_SINAD</name>
<evidence type="ECO:0000256" key="1">
    <source>
        <dbReference type="ARBA" id="ARBA00004141"/>
    </source>
</evidence>
<dbReference type="PANTHER" id="PTHR12714:SF9">
    <property type="entry name" value="PROTEIN-S-ISOPRENYLCYSTEINE O-METHYLTRANSFERASE"/>
    <property type="match status" value="1"/>
</dbReference>
<keyword evidence="4 5" id="KW-0472">Membrane</keyword>
<dbReference type="EMBL" id="CP003364">
    <property type="protein sequence ID" value="AGA30793.1"/>
    <property type="molecule type" value="Genomic_DNA"/>
</dbReference>
<dbReference type="Gene3D" id="1.20.120.1630">
    <property type="match status" value="1"/>
</dbReference>
<dbReference type="KEGG" id="saci:Sinac_6723"/>
<evidence type="ECO:0000256" key="4">
    <source>
        <dbReference type="ARBA" id="ARBA00023136"/>
    </source>
</evidence>